<dbReference type="InterPro" id="IPR015008">
    <property type="entry name" value="ROCK_Rho-bd_dom"/>
</dbReference>
<dbReference type="GeneTree" id="ENSGT01030000234517"/>
<dbReference type="Proteomes" id="UP000694546">
    <property type="component" value="Chromosome 5"/>
</dbReference>
<dbReference type="SMART" id="SM00109">
    <property type="entry name" value="C1"/>
    <property type="match status" value="1"/>
</dbReference>
<evidence type="ECO:0000256" key="9">
    <source>
        <dbReference type="ARBA" id="ARBA00022553"/>
    </source>
</evidence>
<keyword evidence="9" id="KW-0597">Phosphoprotein</keyword>
<dbReference type="InterPro" id="IPR000719">
    <property type="entry name" value="Prot_kinase_dom"/>
</dbReference>
<dbReference type="InterPro" id="IPR037311">
    <property type="entry name" value="ROCK2_HR1"/>
</dbReference>
<evidence type="ECO:0000256" key="13">
    <source>
        <dbReference type="ARBA" id="ARBA00022771"/>
    </source>
</evidence>
<feature type="region of interest" description="Disordered" evidence="25">
    <location>
        <begin position="1316"/>
        <end position="1350"/>
    </location>
</feature>
<feature type="coiled-coil region" evidence="24">
    <location>
        <begin position="866"/>
        <end position="974"/>
    </location>
</feature>
<keyword evidence="16 23" id="KW-0067">ATP-binding</keyword>
<dbReference type="Pfam" id="PF25346">
    <property type="entry name" value="PH_MRCK"/>
    <property type="match status" value="1"/>
</dbReference>
<evidence type="ECO:0000256" key="4">
    <source>
        <dbReference type="ARBA" id="ARBA00009903"/>
    </source>
</evidence>
<dbReference type="Gene3D" id="3.30.200.20">
    <property type="entry name" value="Phosphorylase Kinase, domain 1"/>
    <property type="match status" value="1"/>
</dbReference>
<dbReference type="Gene3D" id="1.20.5.730">
    <property type="entry name" value="Single helix bin"/>
    <property type="match status" value="1"/>
</dbReference>
<dbReference type="PIRSF" id="PIRSF037568">
    <property type="entry name" value="Rho_kinase"/>
    <property type="match status" value="1"/>
</dbReference>
<dbReference type="GO" id="GO:0006939">
    <property type="term" value="P:smooth muscle contraction"/>
    <property type="evidence" value="ECO:0007669"/>
    <property type="project" value="InterPro"/>
</dbReference>
<reference evidence="30" key="2">
    <citation type="submission" date="2025-09" db="UniProtKB">
        <authorList>
            <consortium name="Ensembl"/>
        </authorList>
    </citation>
    <scope>IDENTIFICATION</scope>
</reference>
<evidence type="ECO:0000256" key="20">
    <source>
        <dbReference type="ARBA" id="ARBA00023212"/>
    </source>
</evidence>
<dbReference type="InterPro" id="IPR002219">
    <property type="entry name" value="PKC_DAG/PE"/>
</dbReference>
<evidence type="ECO:0000256" key="7">
    <source>
        <dbReference type="ARBA" id="ARBA00022490"/>
    </source>
</evidence>
<dbReference type="InterPro" id="IPR011993">
    <property type="entry name" value="PH-like_dom_sf"/>
</dbReference>
<feature type="coiled-coil region" evidence="24">
    <location>
        <begin position="701"/>
        <end position="819"/>
    </location>
</feature>
<dbReference type="GO" id="GO:0010825">
    <property type="term" value="P:positive regulation of centrosome duplication"/>
    <property type="evidence" value="ECO:0007669"/>
    <property type="project" value="InterPro"/>
</dbReference>
<dbReference type="SUPFAM" id="SSF56112">
    <property type="entry name" value="Protein kinase-like (PK-like)"/>
    <property type="match status" value="1"/>
</dbReference>
<dbReference type="Ensembl" id="ENSGMOT00000029192.1">
    <property type="protein sequence ID" value="ENSGMOP00000037981.1"/>
    <property type="gene ID" value="ENSGMOG00000017704.2"/>
</dbReference>
<dbReference type="CDD" id="cd01242">
    <property type="entry name" value="PH_ROCK"/>
    <property type="match status" value="1"/>
</dbReference>
<evidence type="ECO:0000256" key="23">
    <source>
        <dbReference type="PROSITE-ProRule" id="PRU10141"/>
    </source>
</evidence>
<keyword evidence="20" id="KW-0206">Cytoskeleton</keyword>
<evidence type="ECO:0000256" key="22">
    <source>
        <dbReference type="PIRSR" id="PIRSR037568-2"/>
    </source>
</evidence>
<comment type="subcellular location">
    <subcellularLocation>
        <location evidence="2">Cell membrane</location>
    </subcellularLocation>
    <subcellularLocation>
        <location evidence="3">Cytoplasm</location>
        <location evidence="3">Cytoskeleton</location>
    </subcellularLocation>
</comment>
<feature type="domain" description="Protein kinase" evidence="27">
    <location>
        <begin position="79"/>
        <end position="341"/>
    </location>
</feature>
<protein>
    <recommendedName>
        <fullName evidence="5">non-specific serine/threonine protein kinase</fullName>
        <ecNumber evidence="5">2.7.11.1</ecNumber>
    </recommendedName>
</protein>
<dbReference type="SUPFAM" id="SSF103652">
    <property type="entry name" value="G protein-binding domain"/>
    <property type="match status" value="1"/>
</dbReference>
<evidence type="ECO:0000313" key="30">
    <source>
        <dbReference type="Ensembl" id="ENSGMOP00000037981.1"/>
    </source>
</evidence>
<evidence type="ECO:0000259" key="29">
    <source>
        <dbReference type="PROSITE" id="PS51285"/>
    </source>
</evidence>
<dbReference type="SMART" id="SM00133">
    <property type="entry name" value="S_TK_X"/>
    <property type="match status" value="1"/>
</dbReference>
<dbReference type="Gene3D" id="1.10.510.10">
    <property type="entry name" value="Transferase(Phosphotransferase) domain 1"/>
    <property type="match status" value="1"/>
</dbReference>
<keyword evidence="11" id="KW-0479">Metal-binding</keyword>
<dbReference type="GO" id="GO:0005524">
    <property type="term" value="F:ATP binding"/>
    <property type="evidence" value="ECO:0007669"/>
    <property type="project" value="UniProtKB-KW"/>
</dbReference>
<keyword evidence="7" id="KW-0963">Cytoplasm</keyword>
<dbReference type="CDD" id="cd20875">
    <property type="entry name" value="C1_ROCK2"/>
    <property type="match status" value="1"/>
</dbReference>
<dbReference type="GO" id="GO:0031267">
    <property type="term" value="F:small GTPase binding"/>
    <property type="evidence" value="ECO:0007669"/>
    <property type="project" value="InterPro"/>
</dbReference>
<keyword evidence="31" id="KW-1185">Reference proteome</keyword>
<dbReference type="GO" id="GO:0005813">
    <property type="term" value="C:centrosome"/>
    <property type="evidence" value="ECO:0007669"/>
    <property type="project" value="TreeGrafter"/>
</dbReference>
<dbReference type="PROSITE" id="PS00107">
    <property type="entry name" value="PROTEIN_KINASE_ATP"/>
    <property type="match status" value="1"/>
</dbReference>
<keyword evidence="15" id="KW-0862">Zinc</keyword>
<evidence type="ECO:0000256" key="2">
    <source>
        <dbReference type="ARBA" id="ARBA00004236"/>
    </source>
</evidence>
<dbReference type="Gene3D" id="1.20.5.340">
    <property type="match status" value="1"/>
</dbReference>
<dbReference type="PROSITE" id="PS50011">
    <property type="entry name" value="PROTEIN_KINASE_DOM"/>
    <property type="match status" value="1"/>
</dbReference>
<evidence type="ECO:0000256" key="1">
    <source>
        <dbReference type="ARBA" id="ARBA00001946"/>
    </source>
</evidence>
<organism evidence="30 31">
    <name type="scientific">Gadus morhua</name>
    <name type="common">Atlantic cod</name>
    <dbReference type="NCBI Taxonomy" id="8049"/>
    <lineage>
        <taxon>Eukaryota</taxon>
        <taxon>Metazoa</taxon>
        <taxon>Chordata</taxon>
        <taxon>Craniata</taxon>
        <taxon>Vertebrata</taxon>
        <taxon>Euteleostomi</taxon>
        <taxon>Actinopterygii</taxon>
        <taxon>Neopterygii</taxon>
        <taxon>Teleostei</taxon>
        <taxon>Neoteleostei</taxon>
        <taxon>Acanthomorphata</taxon>
        <taxon>Zeiogadaria</taxon>
        <taxon>Gadariae</taxon>
        <taxon>Gadiformes</taxon>
        <taxon>Gadoidei</taxon>
        <taxon>Gadidae</taxon>
        <taxon>Gadus</taxon>
    </lineage>
</organism>
<dbReference type="PANTHER" id="PTHR22988">
    <property type="entry name" value="MYOTONIC DYSTROPHY S/T KINASE-RELATED"/>
    <property type="match status" value="1"/>
</dbReference>
<feature type="domain" description="Phorbol-ester/DAG-type" evidence="28">
    <location>
        <begin position="1227"/>
        <end position="1282"/>
    </location>
</feature>
<keyword evidence="8" id="KW-0723">Serine/threonine-protein kinase</keyword>
<dbReference type="PROSITE" id="PS00108">
    <property type="entry name" value="PROTEIN_KINASE_ST"/>
    <property type="match status" value="1"/>
</dbReference>
<feature type="coiled-coil region" evidence="24">
    <location>
        <begin position="1023"/>
        <end position="1096"/>
    </location>
</feature>
<evidence type="ECO:0000259" key="26">
    <source>
        <dbReference type="PROSITE" id="PS50003"/>
    </source>
</evidence>
<keyword evidence="14" id="KW-0418">Kinase</keyword>
<comment type="cofactor">
    <cofactor evidence="1">
        <name>Mg(2+)</name>
        <dbReference type="ChEBI" id="CHEBI:18420"/>
    </cofactor>
</comment>
<dbReference type="GO" id="GO:0072518">
    <property type="term" value="F:Rho-dependent protein serine/threonine kinase activity"/>
    <property type="evidence" value="ECO:0007669"/>
    <property type="project" value="TreeGrafter"/>
</dbReference>
<evidence type="ECO:0000256" key="5">
    <source>
        <dbReference type="ARBA" id="ARBA00012513"/>
    </source>
</evidence>
<dbReference type="SUPFAM" id="SSF50729">
    <property type="entry name" value="PH domain-like"/>
    <property type="match status" value="1"/>
</dbReference>
<dbReference type="PROSITE" id="PS51285">
    <property type="entry name" value="AGC_KINASE_CTER"/>
    <property type="match status" value="1"/>
</dbReference>
<keyword evidence="13" id="KW-0863">Zinc-finger</keyword>
<dbReference type="CDD" id="cd22250">
    <property type="entry name" value="ROCK_SBD"/>
    <property type="match status" value="1"/>
</dbReference>
<dbReference type="Gene3D" id="3.30.60.20">
    <property type="match status" value="1"/>
</dbReference>
<dbReference type="InterPro" id="IPR008271">
    <property type="entry name" value="Ser/Thr_kinase_AS"/>
</dbReference>
<dbReference type="InterPro" id="IPR000961">
    <property type="entry name" value="AGC-kinase_C"/>
</dbReference>
<keyword evidence="10" id="KW-0808">Transferase</keyword>
<dbReference type="GO" id="GO:0032956">
    <property type="term" value="P:regulation of actin cytoskeleton organization"/>
    <property type="evidence" value="ECO:0007669"/>
    <property type="project" value="InterPro"/>
</dbReference>
<dbReference type="GO" id="GO:1901888">
    <property type="term" value="P:regulation of cell junction assembly"/>
    <property type="evidence" value="ECO:0007669"/>
    <property type="project" value="TreeGrafter"/>
</dbReference>
<evidence type="ECO:0000256" key="3">
    <source>
        <dbReference type="ARBA" id="ARBA00004245"/>
    </source>
</evidence>
<dbReference type="PROSITE" id="PS50003">
    <property type="entry name" value="PH_DOMAIN"/>
    <property type="match status" value="1"/>
</dbReference>
<dbReference type="GO" id="GO:0048598">
    <property type="term" value="P:embryonic morphogenesis"/>
    <property type="evidence" value="ECO:0007669"/>
    <property type="project" value="TreeGrafter"/>
</dbReference>
<keyword evidence="6" id="KW-1003">Cell membrane</keyword>
<dbReference type="SMART" id="SM00220">
    <property type="entry name" value="S_TKc"/>
    <property type="match status" value="1"/>
</dbReference>
<evidence type="ECO:0000256" key="18">
    <source>
        <dbReference type="ARBA" id="ARBA00023054"/>
    </source>
</evidence>
<dbReference type="GO" id="GO:0005886">
    <property type="term" value="C:plasma membrane"/>
    <property type="evidence" value="ECO:0007669"/>
    <property type="project" value="UniProtKB-SubCell"/>
</dbReference>
<feature type="coiled-coil region" evidence="24">
    <location>
        <begin position="581"/>
        <end position="657"/>
    </location>
</feature>
<evidence type="ECO:0000256" key="8">
    <source>
        <dbReference type="ARBA" id="ARBA00022527"/>
    </source>
</evidence>
<name>A0A8C5AWV1_GADMO</name>
<evidence type="ECO:0000256" key="11">
    <source>
        <dbReference type="ARBA" id="ARBA00022723"/>
    </source>
</evidence>
<dbReference type="EC" id="2.7.11.1" evidence="5"/>
<keyword evidence="18 24" id="KW-0175">Coiled coil</keyword>
<evidence type="ECO:0000256" key="21">
    <source>
        <dbReference type="PIRSR" id="PIRSR037568-1"/>
    </source>
</evidence>
<evidence type="ECO:0000256" key="19">
    <source>
        <dbReference type="ARBA" id="ARBA00023136"/>
    </source>
</evidence>
<feature type="active site" description="Proton acceptor" evidence="21">
    <location>
        <position position="201"/>
    </location>
</feature>
<proteinExistence type="inferred from homology"/>
<dbReference type="InterPro" id="IPR017441">
    <property type="entry name" value="Protein_kinase_ATP_BS"/>
</dbReference>
<evidence type="ECO:0000256" key="24">
    <source>
        <dbReference type="SAM" id="Coils"/>
    </source>
</evidence>
<dbReference type="GO" id="GO:0005737">
    <property type="term" value="C:cytoplasm"/>
    <property type="evidence" value="ECO:0007669"/>
    <property type="project" value="TreeGrafter"/>
</dbReference>
<evidence type="ECO:0000256" key="10">
    <source>
        <dbReference type="ARBA" id="ARBA00022679"/>
    </source>
</evidence>
<dbReference type="GO" id="GO:0000281">
    <property type="term" value="P:mitotic cytokinesis"/>
    <property type="evidence" value="ECO:0007669"/>
    <property type="project" value="TreeGrafter"/>
</dbReference>
<dbReference type="GO" id="GO:0031032">
    <property type="term" value="P:actomyosin structure organization"/>
    <property type="evidence" value="ECO:0007669"/>
    <property type="project" value="TreeGrafter"/>
</dbReference>
<feature type="binding site" evidence="22 23">
    <location>
        <position position="108"/>
    </location>
    <ligand>
        <name>ATP</name>
        <dbReference type="ChEBI" id="CHEBI:30616"/>
    </ligand>
</feature>
<dbReference type="SUPFAM" id="SSF57889">
    <property type="entry name" value="Cysteine-rich domain"/>
    <property type="match status" value="1"/>
</dbReference>
<dbReference type="PANTHER" id="PTHR22988:SF28">
    <property type="entry name" value="RHO-ASSOCIATED PROTEIN KINASE 2"/>
    <property type="match status" value="1"/>
</dbReference>
<dbReference type="InterPro" id="IPR020684">
    <property type="entry name" value="ROCK1/ROCK2"/>
</dbReference>
<feature type="domain" description="AGC-kinase C-terminal" evidence="29">
    <location>
        <begin position="342"/>
        <end position="412"/>
    </location>
</feature>
<evidence type="ECO:0000259" key="27">
    <source>
        <dbReference type="PROSITE" id="PS50011"/>
    </source>
</evidence>
<dbReference type="GO" id="GO:0008270">
    <property type="term" value="F:zinc ion binding"/>
    <property type="evidence" value="ECO:0007669"/>
    <property type="project" value="UniProtKB-KW"/>
</dbReference>
<dbReference type="InterPro" id="IPR046349">
    <property type="entry name" value="C1-like_sf"/>
</dbReference>
<keyword evidence="17" id="KW-0460">Magnesium</keyword>
<keyword evidence="19" id="KW-0472">Membrane</keyword>
<accession>A0A8C5AWV1</accession>
<dbReference type="GO" id="GO:0030866">
    <property type="term" value="P:cortical actin cytoskeleton organization"/>
    <property type="evidence" value="ECO:0007669"/>
    <property type="project" value="TreeGrafter"/>
</dbReference>
<evidence type="ECO:0000256" key="12">
    <source>
        <dbReference type="ARBA" id="ARBA00022741"/>
    </source>
</evidence>
<evidence type="ECO:0000256" key="15">
    <source>
        <dbReference type="ARBA" id="ARBA00022833"/>
    </source>
</evidence>
<dbReference type="Pfam" id="PF08912">
    <property type="entry name" value="Rho_Binding"/>
    <property type="match status" value="1"/>
</dbReference>
<sequence length="1350" mass="155250">MILIGLREVASFENVNIFLESPPMVSPGPQSESIDSINALVLDLDYPALRKNKNIETFLNRYEKVIGRIRDLQMKMEDFERVKVIGRGAFGEVQLVRHKASQKVYAMKLLSKFEMIKRSDSAFFWEERDIMAFANSPWVVQLCCAFQDEHHLYMVMEYMPGGDLVNLTSTYDVPEKWAKFYTAEVVMALDAIHSMGFIHRDVKPDNMLLDSNGHLKLADFGTCMKMDTTGMVHCDTAVGTPDYISPEVLKSQGGDGYYGRECDWWSVGVFIFEMLVGDTPFYADSLVGTYSKIMDHKNSLNFPDDVEISKDAKNIICAFLTDRDVRLGRSGVEEIKRHPFFKNDQWTFDTIRDTVAPVVPELSSDIDTSNFDEIEDDKGDVETFPTPKAFVGNQLPFVGFTYFKEDQSVVPYNYVDDDDGLVKTLAYSAALQKKLHEMEEHLNSELQVKDELEHKYSGRKALESSVRQLEREKALLQHKSLESHRKAESEADRKRCLENEVNGLRDQLDDMKKRNQNSHISNEKNIHLQRQLEEANASLRAEAEASLRLRKAQTEGSKQLQQLEGHGRELQDKCCVLERSKLSLEKECIGLQAALEAERREHSQGSEAIADLLGRVAGLEEDLRAVRQSLAKAETDKRHLHEKLTDLEKEKSNKEIDLTYKLKVLQQGLEQEEASHKATRARLADKSKITETIEGAKSESTKDLEQKLAEERAAKLRLENGMLELEKRSSMLDCDYKQALQKLEELRRHKDRLTEEVKNLTLRIEQESQKRSLTQNDLKGQTQQLNALRTSEKQLKQEVNHLMDIKRSMEKQNQELRKSVHVPHGPFSPCLVQGAVEVVLVFNCSTLYKTQVRELKEECEDRNKLSKDSQQSLQDLQEERDSLAAQLEITLTKADSEQLARSIAEEQYSDLEKEKIMKELELKEMMARHRQELGEKDVTIGSLEEANRTLTNDVANLAYEKEELNNKLKDMMEGEHCIGVHLKHAQLLLNVVCSRQAVNKLAEIMNRKELRGAGSRRGNDTELRRKEKENRKLQLELRSEKEKLNSTIIKYQREINDAQAQMADENQMRIELQMALDSKDSDIEQLRNTLQTLSVQSMDTASVCSGPEMDTDDAYTETRLEGWLSLPVRNNTKKFGWVKKYVIVSSKKILFYNNEQDKEQSIPYMVLDIDKLFHVRPVTQTDVYRADAKEIPRIFQILYANEGESKKEPEVEPLPIGEKSSYICHKGHEFIPTLYHFPTNCEACTKPLWNMFKPPPALECRRCHIKCHKDHMDRKEEVIAPCRVNYDVSTAKNLLLLAISQEEQQKWVSRLVKKIPKKPPATEHFARSSPRASMKVQPSQSMRRPVHKNT</sequence>
<dbReference type="PROSITE" id="PS50081">
    <property type="entry name" value="ZF_DAG_PE_2"/>
    <property type="match status" value="1"/>
</dbReference>
<comment type="similarity">
    <text evidence="4">Belongs to the protein kinase superfamily. AGC Ser/Thr protein kinase family.</text>
</comment>
<evidence type="ECO:0000256" key="6">
    <source>
        <dbReference type="ARBA" id="ARBA00022475"/>
    </source>
</evidence>
<evidence type="ECO:0000256" key="16">
    <source>
        <dbReference type="ARBA" id="ARBA00022840"/>
    </source>
</evidence>
<dbReference type="InterPro" id="IPR050839">
    <property type="entry name" value="Rho-assoc_Ser/Thr_Kinase"/>
</dbReference>
<feature type="coiled-coil region" evidence="24">
    <location>
        <begin position="435"/>
        <end position="545"/>
    </location>
</feature>
<evidence type="ECO:0000313" key="31">
    <source>
        <dbReference type="Proteomes" id="UP000694546"/>
    </source>
</evidence>
<keyword evidence="12 23" id="KW-0547">Nucleotide-binding</keyword>
<evidence type="ECO:0000256" key="25">
    <source>
        <dbReference type="SAM" id="MobiDB-lite"/>
    </source>
</evidence>
<gene>
    <name evidence="30" type="primary">ROCK2</name>
</gene>
<feature type="domain" description="PH" evidence="26">
    <location>
        <begin position="1117"/>
        <end position="1316"/>
    </location>
</feature>
<reference evidence="30" key="1">
    <citation type="submission" date="2025-08" db="UniProtKB">
        <authorList>
            <consortium name="Ensembl"/>
        </authorList>
    </citation>
    <scope>IDENTIFICATION</scope>
</reference>
<dbReference type="InterPro" id="IPR001849">
    <property type="entry name" value="PH_domain"/>
</dbReference>
<evidence type="ECO:0000256" key="17">
    <source>
        <dbReference type="ARBA" id="ARBA00022842"/>
    </source>
</evidence>
<dbReference type="InterPro" id="IPR011009">
    <property type="entry name" value="Kinase-like_dom_sf"/>
</dbReference>
<dbReference type="SMART" id="SM00233">
    <property type="entry name" value="PH"/>
    <property type="match status" value="1"/>
</dbReference>
<evidence type="ECO:0000256" key="14">
    <source>
        <dbReference type="ARBA" id="ARBA00022777"/>
    </source>
</evidence>
<dbReference type="CDD" id="cd11638">
    <property type="entry name" value="HR1_ROCK2"/>
    <property type="match status" value="1"/>
</dbReference>
<dbReference type="Gene3D" id="2.30.29.30">
    <property type="entry name" value="Pleckstrin-homology domain (PH domain)/Phosphotyrosine-binding domain (PTB)"/>
    <property type="match status" value="2"/>
</dbReference>
<dbReference type="GO" id="GO:0007266">
    <property type="term" value="P:Rho protein signal transduction"/>
    <property type="evidence" value="ECO:0007669"/>
    <property type="project" value="InterPro"/>
</dbReference>
<dbReference type="InterPro" id="IPR057529">
    <property type="entry name" value="MRCK/ROCK_PH"/>
</dbReference>
<evidence type="ECO:0000259" key="28">
    <source>
        <dbReference type="PROSITE" id="PS50081"/>
    </source>
</evidence>
<dbReference type="Pfam" id="PF00069">
    <property type="entry name" value="Pkinase"/>
    <property type="match status" value="1"/>
</dbReference>